<dbReference type="UniPathway" id="UPA00060">
    <property type="reaction ID" value="UER00141"/>
</dbReference>
<dbReference type="InterPro" id="IPR036206">
    <property type="entry name" value="ThiamineP_synth_sf"/>
</dbReference>
<dbReference type="PANTHER" id="PTHR20857:SF15">
    <property type="entry name" value="THIAMINE-PHOSPHATE SYNTHASE"/>
    <property type="match status" value="1"/>
</dbReference>
<dbReference type="NCBIfam" id="NF002904">
    <property type="entry name" value="PRK03512.1"/>
    <property type="match status" value="1"/>
</dbReference>
<dbReference type="PANTHER" id="PTHR20857">
    <property type="entry name" value="THIAMINE-PHOSPHATE PYROPHOSPHORYLASE"/>
    <property type="match status" value="1"/>
</dbReference>
<dbReference type="Gene3D" id="3.20.20.70">
    <property type="entry name" value="Aldolase class I"/>
    <property type="match status" value="1"/>
</dbReference>
<keyword evidence="5 9" id="KW-0784">Thiamine biosynthesis</keyword>
<comment type="catalytic activity">
    <reaction evidence="6 9 10">
        <text>4-methyl-5-(2-phosphooxyethyl)-thiazole + 4-amino-2-methyl-5-(diphosphooxymethyl)pyrimidine + H(+) = thiamine phosphate + diphosphate</text>
        <dbReference type="Rhea" id="RHEA:22328"/>
        <dbReference type="ChEBI" id="CHEBI:15378"/>
        <dbReference type="ChEBI" id="CHEBI:33019"/>
        <dbReference type="ChEBI" id="CHEBI:37575"/>
        <dbReference type="ChEBI" id="CHEBI:57841"/>
        <dbReference type="ChEBI" id="CHEBI:58296"/>
        <dbReference type="EC" id="2.5.1.3"/>
    </reaction>
</comment>
<dbReference type="Pfam" id="PF02581">
    <property type="entry name" value="TMP-TENI"/>
    <property type="match status" value="1"/>
</dbReference>
<comment type="pathway">
    <text evidence="1 9 11">Cofactor biosynthesis; thiamine diphosphate biosynthesis; thiamine phosphate from 4-amino-2-methyl-5-diphosphomethylpyrimidine and 4-methyl-5-(2-phosphoethyl)-thiazole: step 1/1.</text>
</comment>
<dbReference type="AlphaFoldDB" id="A0A2P5SX78"/>
<dbReference type="CDD" id="cd00564">
    <property type="entry name" value="TMP_TenI"/>
    <property type="match status" value="1"/>
</dbReference>
<reference evidence="13" key="1">
    <citation type="journal article" date="2018" name="Genome Biol. Evol.">
        <title>Cladogenesis and Genomic Streamlining in Extracellular Endosymbionts of Tropical Stink Bugs.</title>
        <authorList>
            <person name="Otero-Bravo A."/>
            <person name="Goffredi S."/>
            <person name="Sabree Z.L."/>
        </authorList>
    </citation>
    <scope>NUCLEOTIDE SEQUENCE [LARGE SCALE GENOMIC DNA]</scope>
    <source>
        <strain evidence="13">SoET</strain>
        <plasmid evidence="13">pSOE1</plasmid>
    </source>
</reference>
<keyword evidence="13" id="KW-0614">Plasmid</keyword>
<feature type="binding site" evidence="9">
    <location>
        <begin position="135"/>
        <end position="137"/>
    </location>
    <ligand>
        <name>2-[(2R,5Z)-2-carboxy-4-methylthiazol-5(2H)-ylidene]ethyl phosphate</name>
        <dbReference type="ChEBI" id="CHEBI:62899"/>
    </ligand>
</feature>
<evidence type="ECO:0000256" key="10">
    <source>
        <dbReference type="RuleBase" id="RU003826"/>
    </source>
</evidence>
<dbReference type="HAMAP" id="MF_00097">
    <property type="entry name" value="TMP_synthase"/>
    <property type="match status" value="1"/>
</dbReference>
<evidence type="ECO:0000256" key="7">
    <source>
        <dbReference type="ARBA" id="ARBA00047851"/>
    </source>
</evidence>
<dbReference type="RefSeq" id="WP_136131304.1">
    <property type="nucleotide sequence ID" value="NZ_CM009569.1"/>
</dbReference>
<accession>A0A2P5SX78</accession>
<feature type="domain" description="Thiamine phosphate synthase/TenI" evidence="12">
    <location>
        <begin position="22"/>
        <end position="190"/>
    </location>
</feature>
<dbReference type="SUPFAM" id="SSF51391">
    <property type="entry name" value="Thiamin phosphate synthase"/>
    <property type="match status" value="1"/>
</dbReference>
<dbReference type="EMBL" id="PDKS01000009">
    <property type="protein sequence ID" value="PPI86948.1"/>
    <property type="molecule type" value="Genomic_DNA"/>
</dbReference>
<sequence length="217" mass="24503">MHINKKFALVPHRLGLYPIVDSLIWLQRLLDLGITTIQLRIKNSAEEHLHKTIMSAVELGNHYNIRLFINDYWKLAIKYKAYGVHLGQEDMYNADPDKISKAGLKLGLSTHSEIELSKALSWQPSYISLGHIFPTNTKKMSSNPQGLTKLSHYTQKLNNISTVAIGGINLNNIEKVLDCGVGGISLISAIINAQDWHIATIKLLETITKWEQKHMIK</sequence>
<dbReference type="InterPro" id="IPR034291">
    <property type="entry name" value="TMP_synthase"/>
</dbReference>
<comment type="cofactor">
    <cofactor evidence="9">
        <name>Mg(2+)</name>
        <dbReference type="ChEBI" id="CHEBI:18420"/>
    </cofactor>
    <text evidence="9">Binds 1 Mg(2+) ion per subunit.</text>
</comment>
<dbReference type="GO" id="GO:0005737">
    <property type="term" value="C:cytoplasm"/>
    <property type="evidence" value="ECO:0007669"/>
    <property type="project" value="TreeGrafter"/>
</dbReference>
<evidence type="ECO:0000259" key="12">
    <source>
        <dbReference type="Pfam" id="PF02581"/>
    </source>
</evidence>
<dbReference type="GO" id="GO:0009228">
    <property type="term" value="P:thiamine biosynthetic process"/>
    <property type="evidence" value="ECO:0007669"/>
    <property type="project" value="UniProtKB-KW"/>
</dbReference>
<keyword evidence="2 9" id="KW-0808">Transferase</keyword>
<comment type="similarity">
    <text evidence="9 10">Belongs to the thiamine-phosphate synthase family.</text>
</comment>
<evidence type="ECO:0000256" key="5">
    <source>
        <dbReference type="ARBA" id="ARBA00022977"/>
    </source>
</evidence>
<evidence type="ECO:0000256" key="9">
    <source>
        <dbReference type="HAMAP-Rule" id="MF_00097"/>
    </source>
</evidence>
<keyword evidence="4 9" id="KW-0460">Magnesium</keyword>
<evidence type="ECO:0000256" key="2">
    <source>
        <dbReference type="ARBA" id="ARBA00022679"/>
    </source>
</evidence>
<evidence type="ECO:0000256" key="1">
    <source>
        <dbReference type="ARBA" id="ARBA00005165"/>
    </source>
</evidence>
<comment type="function">
    <text evidence="9">Condenses 4-methyl-5-(beta-hydroxyethyl)thiazole monophosphate (THZ-P) and 2-methyl-4-amino-5-hydroxymethyl pyrimidine pyrophosphate (HMP-PP) to form thiamine monophosphate (TMP).</text>
</comment>
<dbReference type="InterPro" id="IPR022998">
    <property type="entry name" value="ThiamineP_synth_TenI"/>
</dbReference>
<evidence type="ECO:0000256" key="11">
    <source>
        <dbReference type="RuleBase" id="RU004253"/>
    </source>
</evidence>
<dbReference type="NCBIfam" id="TIGR00693">
    <property type="entry name" value="thiE"/>
    <property type="match status" value="1"/>
</dbReference>
<feature type="binding site" evidence="9">
    <location>
        <position position="109"/>
    </location>
    <ligand>
        <name>4-amino-2-methyl-5-(diphosphooxymethyl)pyrimidine</name>
        <dbReference type="ChEBI" id="CHEBI:57841"/>
    </ligand>
</feature>
<dbReference type="EC" id="2.5.1.3" evidence="9"/>
<feature type="binding site" evidence="9">
    <location>
        <begin position="38"/>
        <end position="42"/>
    </location>
    <ligand>
        <name>4-amino-2-methyl-5-(diphosphooxymethyl)pyrimidine</name>
        <dbReference type="ChEBI" id="CHEBI:57841"/>
    </ligand>
</feature>
<proteinExistence type="inferred from homology"/>
<comment type="catalytic activity">
    <reaction evidence="7 9 10">
        <text>2-(2-carboxy-4-methylthiazol-5-yl)ethyl phosphate + 4-amino-2-methyl-5-(diphosphooxymethyl)pyrimidine + 2 H(+) = thiamine phosphate + CO2 + diphosphate</text>
        <dbReference type="Rhea" id="RHEA:47848"/>
        <dbReference type="ChEBI" id="CHEBI:15378"/>
        <dbReference type="ChEBI" id="CHEBI:16526"/>
        <dbReference type="ChEBI" id="CHEBI:33019"/>
        <dbReference type="ChEBI" id="CHEBI:37575"/>
        <dbReference type="ChEBI" id="CHEBI:57841"/>
        <dbReference type="ChEBI" id="CHEBI:62890"/>
        <dbReference type="EC" id="2.5.1.3"/>
    </reaction>
</comment>
<dbReference type="GO" id="GO:0000287">
    <property type="term" value="F:magnesium ion binding"/>
    <property type="evidence" value="ECO:0007669"/>
    <property type="project" value="UniProtKB-UniRule"/>
</dbReference>
<name>A0A2P5SX78_9GAMM</name>
<comment type="catalytic activity">
    <reaction evidence="8 9 10">
        <text>2-[(2R,5Z)-2-carboxy-4-methylthiazol-5(2H)-ylidene]ethyl phosphate + 4-amino-2-methyl-5-(diphosphooxymethyl)pyrimidine + 2 H(+) = thiamine phosphate + CO2 + diphosphate</text>
        <dbReference type="Rhea" id="RHEA:47844"/>
        <dbReference type="ChEBI" id="CHEBI:15378"/>
        <dbReference type="ChEBI" id="CHEBI:16526"/>
        <dbReference type="ChEBI" id="CHEBI:33019"/>
        <dbReference type="ChEBI" id="CHEBI:37575"/>
        <dbReference type="ChEBI" id="CHEBI:57841"/>
        <dbReference type="ChEBI" id="CHEBI:62899"/>
        <dbReference type="EC" id="2.5.1.3"/>
    </reaction>
</comment>
<feature type="binding site" evidence="9">
    <location>
        <position position="90"/>
    </location>
    <ligand>
        <name>Mg(2+)</name>
        <dbReference type="ChEBI" id="CHEBI:18420"/>
    </ligand>
</feature>
<evidence type="ECO:0000256" key="3">
    <source>
        <dbReference type="ARBA" id="ARBA00022723"/>
    </source>
</evidence>
<evidence type="ECO:0000313" key="13">
    <source>
        <dbReference type="EMBL" id="PPI86948.1"/>
    </source>
</evidence>
<dbReference type="FunFam" id="3.20.20.70:FF:000064">
    <property type="entry name" value="Thiamine-phosphate synthase"/>
    <property type="match status" value="1"/>
</dbReference>
<dbReference type="Proteomes" id="UP000296034">
    <property type="component" value="Plasmid pSOE1"/>
</dbReference>
<dbReference type="GO" id="GO:0004789">
    <property type="term" value="F:thiamine-phosphate diphosphorylase activity"/>
    <property type="evidence" value="ECO:0007669"/>
    <property type="project" value="UniProtKB-UniRule"/>
</dbReference>
<organism evidence="13">
    <name type="scientific">Candidatus Pantoea edessiphila</name>
    <dbReference type="NCBI Taxonomy" id="2044610"/>
    <lineage>
        <taxon>Bacteria</taxon>
        <taxon>Pseudomonadati</taxon>
        <taxon>Pseudomonadota</taxon>
        <taxon>Gammaproteobacteria</taxon>
        <taxon>Enterobacterales</taxon>
        <taxon>Erwiniaceae</taxon>
        <taxon>Pantoea</taxon>
    </lineage>
</organism>
<feature type="binding site" evidence="9">
    <location>
        <position position="70"/>
    </location>
    <ligand>
        <name>4-amino-2-methyl-5-(diphosphooxymethyl)pyrimidine</name>
        <dbReference type="ChEBI" id="CHEBI:57841"/>
    </ligand>
</feature>
<comment type="caution">
    <text evidence="13">The sequence shown here is derived from an EMBL/GenBank/DDBJ whole genome shotgun (WGS) entry which is preliminary data.</text>
</comment>
<evidence type="ECO:0000256" key="8">
    <source>
        <dbReference type="ARBA" id="ARBA00047883"/>
    </source>
</evidence>
<evidence type="ECO:0000256" key="4">
    <source>
        <dbReference type="ARBA" id="ARBA00022842"/>
    </source>
</evidence>
<gene>
    <name evidence="9" type="primary">thiE</name>
    <name evidence="13" type="ORF">CRV11_03590</name>
</gene>
<geneLocation type="plasmid" evidence="13">
    <name>pSOE1</name>
</geneLocation>
<dbReference type="InterPro" id="IPR013785">
    <property type="entry name" value="Aldolase_TIM"/>
</dbReference>
<dbReference type="OrthoDB" id="9810880at2"/>
<evidence type="ECO:0000256" key="6">
    <source>
        <dbReference type="ARBA" id="ARBA00047334"/>
    </source>
</evidence>
<protein>
    <recommendedName>
        <fullName evidence="9">Thiamine-phosphate synthase</fullName>
        <shortName evidence="9">TP synthase</shortName>
        <shortName evidence="9">TPS</shortName>
        <ecNumber evidence="9">2.5.1.3</ecNumber>
    </recommendedName>
    <alternativeName>
        <fullName evidence="9">Thiamine-phosphate pyrophosphorylase</fullName>
        <shortName evidence="9">TMP pyrophosphorylase</shortName>
        <shortName evidence="9">TMP-PPase</shortName>
    </alternativeName>
</protein>
<dbReference type="GO" id="GO:0009229">
    <property type="term" value="P:thiamine diphosphate biosynthetic process"/>
    <property type="evidence" value="ECO:0007669"/>
    <property type="project" value="UniProtKB-UniRule"/>
</dbReference>
<keyword evidence="3 9" id="KW-0479">Metal-binding</keyword>
<feature type="binding site" evidence="9">
    <location>
        <position position="167"/>
    </location>
    <ligand>
        <name>2-[(2R,5Z)-2-carboxy-4-methylthiazol-5(2H)-ylidene]ethyl phosphate</name>
        <dbReference type="ChEBI" id="CHEBI:62899"/>
    </ligand>
</feature>
<feature type="binding site" evidence="9">
    <location>
        <begin position="187"/>
        <end position="188"/>
    </location>
    <ligand>
        <name>2-[(2R,5Z)-2-carboxy-4-methylthiazol-5(2H)-ylidene]ethyl phosphate</name>
        <dbReference type="ChEBI" id="CHEBI:62899"/>
    </ligand>
</feature>
<feature type="binding site" evidence="9">
    <location>
        <position position="138"/>
    </location>
    <ligand>
        <name>4-amino-2-methyl-5-(diphosphooxymethyl)pyrimidine</name>
        <dbReference type="ChEBI" id="CHEBI:57841"/>
    </ligand>
</feature>
<feature type="binding site" evidence="9">
    <location>
        <position position="71"/>
    </location>
    <ligand>
        <name>Mg(2+)</name>
        <dbReference type="ChEBI" id="CHEBI:18420"/>
    </ligand>
</feature>